<name>A0A2W7KK25_9PROT</name>
<dbReference type="EMBL" id="QKYU01000005">
    <property type="protein sequence ID" value="PZW48399.1"/>
    <property type="molecule type" value="Genomic_DNA"/>
</dbReference>
<evidence type="ECO:0000259" key="2">
    <source>
        <dbReference type="SMART" id="SM01007"/>
    </source>
</evidence>
<feature type="domain" description="Class II aldolase/adducin N-terminal" evidence="2">
    <location>
        <begin position="30"/>
        <end position="210"/>
    </location>
</feature>
<dbReference type="Proteomes" id="UP000249688">
    <property type="component" value="Unassembled WGS sequence"/>
</dbReference>
<dbReference type="SUPFAM" id="SSF53639">
    <property type="entry name" value="AraD/HMP-PK domain-like"/>
    <property type="match status" value="1"/>
</dbReference>
<dbReference type="PANTHER" id="PTHR10672:SF3">
    <property type="entry name" value="PROTEIN HU-LI TAI SHAO"/>
    <property type="match status" value="1"/>
</dbReference>
<dbReference type="InterPro" id="IPR036409">
    <property type="entry name" value="Aldolase_II/adducin_N_sf"/>
</dbReference>
<dbReference type="NCBIfam" id="NF005451">
    <property type="entry name" value="PRK07044.1"/>
    <property type="match status" value="1"/>
</dbReference>
<dbReference type="GO" id="GO:0005856">
    <property type="term" value="C:cytoskeleton"/>
    <property type="evidence" value="ECO:0007669"/>
    <property type="project" value="TreeGrafter"/>
</dbReference>
<evidence type="ECO:0000313" key="3">
    <source>
        <dbReference type="EMBL" id="PZW48399.1"/>
    </source>
</evidence>
<dbReference type="InterPro" id="IPR001303">
    <property type="entry name" value="Aldolase_II/adducin_N"/>
</dbReference>
<dbReference type="OrthoDB" id="5291399at2"/>
<dbReference type="RefSeq" id="WP_111397268.1">
    <property type="nucleotide sequence ID" value="NZ_QKYU01000005.1"/>
</dbReference>
<accession>A0A2W7KK25</accession>
<dbReference type="SMART" id="SM01007">
    <property type="entry name" value="Aldolase_II"/>
    <property type="match status" value="1"/>
</dbReference>
<organism evidence="3 4">
    <name type="scientific">Humitalea rosea</name>
    <dbReference type="NCBI Taxonomy" id="990373"/>
    <lineage>
        <taxon>Bacteria</taxon>
        <taxon>Pseudomonadati</taxon>
        <taxon>Pseudomonadota</taxon>
        <taxon>Alphaproteobacteria</taxon>
        <taxon>Acetobacterales</taxon>
        <taxon>Roseomonadaceae</taxon>
        <taxon>Humitalea</taxon>
    </lineage>
</organism>
<dbReference type="PANTHER" id="PTHR10672">
    <property type="entry name" value="ADDUCIN"/>
    <property type="match status" value="1"/>
</dbReference>
<reference evidence="3 4" key="1">
    <citation type="submission" date="2018-06" db="EMBL/GenBank/DDBJ databases">
        <title>Genomic Encyclopedia of Archaeal and Bacterial Type Strains, Phase II (KMG-II): from individual species to whole genera.</title>
        <authorList>
            <person name="Goeker M."/>
        </authorList>
    </citation>
    <scope>NUCLEOTIDE SEQUENCE [LARGE SCALE GENOMIC DNA]</scope>
    <source>
        <strain evidence="3 4">DSM 24525</strain>
    </source>
</reference>
<protein>
    <submittedName>
        <fullName evidence="3">Ribulose-5-phosphate 4-epimerase/fuculose-1-phosphate aldolase</fullName>
    </submittedName>
</protein>
<keyword evidence="4" id="KW-1185">Reference proteome</keyword>
<gene>
    <name evidence="3" type="ORF">C8P66_105148</name>
</gene>
<comment type="caution">
    <text evidence="3">The sequence shown here is derived from an EMBL/GenBank/DDBJ whole genome shotgun (WGS) entry which is preliminary data.</text>
</comment>
<dbReference type="Pfam" id="PF00596">
    <property type="entry name" value="Aldolase_II"/>
    <property type="match status" value="1"/>
</dbReference>
<dbReference type="InterPro" id="IPR051017">
    <property type="entry name" value="Aldolase-II_Adducin_sf"/>
</dbReference>
<dbReference type="Gene3D" id="3.40.225.10">
    <property type="entry name" value="Class II aldolase/adducin N-terminal domain"/>
    <property type="match status" value="1"/>
</dbReference>
<comment type="similarity">
    <text evidence="1">Belongs to the aldolase class II family.</text>
</comment>
<evidence type="ECO:0000313" key="4">
    <source>
        <dbReference type="Proteomes" id="UP000249688"/>
    </source>
</evidence>
<dbReference type="AlphaFoldDB" id="A0A2W7KK25"/>
<proteinExistence type="inferred from homology"/>
<dbReference type="GO" id="GO:0051015">
    <property type="term" value="F:actin filament binding"/>
    <property type="evidence" value="ECO:0007669"/>
    <property type="project" value="TreeGrafter"/>
</dbReference>
<sequence length="262" mass="28614">MFDADAQGHVRDSIAGVTAHAPATEAEARLHLAAAYRLVALMGMDDLIFTHISARVPGEPEHFLLNPYGLGFDEITPASLVKIDHAGRKIGDSPYDANAAGFVIHSAIHMGRPEVDCVMHTHAPASVAIAARPEGLLPLSQFAMRFFNRVALHGYEGLALNLGERERMIADLGQHHTMLLRFHGVLTCGRTIPEAFILAHYFERAAAVQLAAMADGATLPLPPPEVCELTARQFEDQPAPQGEREWPALLRRLDRECPGWRG</sequence>
<evidence type="ECO:0000256" key="1">
    <source>
        <dbReference type="ARBA" id="ARBA00037961"/>
    </source>
</evidence>